<sequence length="344" mass="38209">MMTLKKKKKEKEKGEKEKKEEKMEKAEEKEEEEEKEKEKEKEKKKKKKKKKKMLIQIARKLIADGAVKRHEPRAARVELSSGWDPVILSCQGREDGGEVLVITPNSASLLEYPSQFHKLILDVVPHALIWFALNPADAMSRVQDRINSSYDKLVSTGEGHIDEEVDGADADNFDNAPPEEGEHPPWNADLVELAVPQTVLPTEGASVQPLNELEYEFPLPMIPATIGGLACSSPASGLWEQWESFVPSGTNICSLGFSNGLTERRSVDLTHKPSQLLIDVANATTDQYCGIIREDDTSSTSPGALTSSVVTAATKQGSKAIYRFTFSRMTRKGYLAKYHSDVIP</sequence>
<reference evidence="2 3" key="1">
    <citation type="submission" date="2016-06" db="EMBL/GenBank/DDBJ databases">
        <title>Evolution of pathogenesis and genome organization in the Tremellales.</title>
        <authorList>
            <person name="Cuomo C."/>
            <person name="Litvintseva A."/>
            <person name="Heitman J."/>
            <person name="Chen Y."/>
            <person name="Sun S."/>
            <person name="Springer D."/>
            <person name="Dromer F."/>
            <person name="Young S."/>
            <person name="Zeng Q."/>
            <person name="Chapman S."/>
            <person name="Gujja S."/>
            <person name="Saif S."/>
            <person name="Birren B."/>
        </authorList>
    </citation>
    <scope>NUCLEOTIDE SEQUENCE [LARGE SCALE GENOMIC DNA]</scope>
    <source>
        <strain evidence="2 3">ATCC 28783</strain>
    </source>
</reference>
<comment type="caution">
    <text evidence="2">The sequence shown here is derived from an EMBL/GenBank/DDBJ whole genome shotgun (WGS) entry which is preliminary data.</text>
</comment>
<keyword evidence="3" id="KW-1185">Reference proteome</keyword>
<feature type="compositionally biased region" description="Basic residues" evidence="1">
    <location>
        <begin position="42"/>
        <end position="51"/>
    </location>
</feature>
<name>A0A4Q1BMJ4_TREME</name>
<dbReference type="Proteomes" id="UP000289152">
    <property type="component" value="Unassembled WGS sequence"/>
</dbReference>
<protein>
    <submittedName>
        <fullName evidence="2">Uncharacterized protein</fullName>
    </submittedName>
</protein>
<feature type="region of interest" description="Disordered" evidence="1">
    <location>
        <begin position="1"/>
        <end position="51"/>
    </location>
</feature>
<dbReference type="AlphaFoldDB" id="A0A4Q1BMJ4"/>
<proteinExistence type="predicted"/>
<organism evidence="2 3">
    <name type="scientific">Tremella mesenterica</name>
    <name type="common">Jelly fungus</name>
    <dbReference type="NCBI Taxonomy" id="5217"/>
    <lineage>
        <taxon>Eukaryota</taxon>
        <taxon>Fungi</taxon>
        <taxon>Dikarya</taxon>
        <taxon>Basidiomycota</taxon>
        <taxon>Agaricomycotina</taxon>
        <taxon>Tremellomycetes</taxon>
        <taxon>Tremellales</taxon>
        <taxon>Tremellaceae</taxon>
        <taxon>Tremella</taxon>
    </lineage>
</organism>
<evidence type="ECO:0000313" key="2">
    <source>
        <dbReference type="EMBL" id="RXK39034.1"/>
    </source>
</evidence>
<dbReference type="VEuPathDB" id="FungiDB:TREMEDRAFT_63296"/>
<evidence type="ECO:0000256" key="1">
    <source>
        <dbReference type="SAM" id="MobiDB-lite"/>
    </source>
</evidence>
<dbReference type="EMBL" id="SDIL01000037">
    <property type="protein sequence ID" value="RXK39034.1"/>
    <property type="molecule type" value="Genomic_DNA"/>
</dbReference>
<dbReference type="InParanoid" id="A0A4Q1BMJ4"/>
<evidence type="ECO:0000313" key="3">
    <source>
        <dbReference type="Proteomes" id="UP000289152"/>
    </source>
</evidence>
<gene>
    <name evidence="2" type="ORF">M231_03658</name>
</gene>
<feature type="compositionally biased region" description="Basic residues" evidence="1">
    <location>
        <begin position="1"/>
        <end position="10"/>
    </location>
</feature>
<accession>A0A4Q1BMJ4</accession>
<feature type="compositionally biased region" description="Basic and acidic residues" evidence="1">
    <location>
        <begin position="11"/>
        <end position="28"/>
    </location>
</feature>